<keyword evidence="5 9" id="KW-0064">Aspartyl protease</keyword>
<dbReference type="RefSeq" id="WP_176070048.1">
    <property type="nucleotide sequence ID" value="NZ_JABWMJ010000007.1"/>
</dbReference>
<comment type="similarity">
    <text evidence="1 9 11">Belongs to the peptidase A8 family.</text>
</comment>
<comment type="subcellular location">
    <subcellularLocation>
        <location evidence="9">Cell membrane</location>
        <topology evidence="9">Multi-pass membrane protein</topology>
    </subcellularLocation>
</comment>
<keyword evidence="3 9" id="KW-0645">Protease</keyword>
<protein>
    <recommendedName>
        <fullName evidence="9">Lipoprotein signal peptidase</fullName>
        <ecNumber evidence="9">3.4.23.36</ecNumber>
    </recommendedName>
    <alternativeName>
        <fullName evidence="9">Prolipoprotein signal peptidase</fullName>
    </alternativeName>
    <alternativeName>
        <fullName evidence="9">Signal peptidase II</fullName>
        <shortName evidence="9">SPase II</shortName>
    </alternativeName>
</protein>
<dbReference type="GO" id="GO:0004190">
    <property type="term" value="F:aspartic-type endopeptidase activity"/>
    <property type="evidence" value="ECO:0007669"/>
    <property type="project" value="UniProtKB-UniRule"/>
</dbReference>
<evidence type="ECO:0000256" key="3">
    <source>
        <dbReference type="ARBA" id="ARBA00022670"/>
    </source>
</evidence>
<gene>
    <name evidence="9" type="primary">lspA</name>
    <name evidence="12" type="ORF">HQN59_15625</name>
</gene>
<feature type="transmembrane region" description="Helical" evidence="9">
    <location>
        <begin position="135"/>
        <end position="155"/>
    </location>
</feature>
<feature type="transmembrane region" description="Helical" evidence="9">
    <location>
        <begin position="73"/>
        <end position="91"/>
    </location>
</feature>
<comment type="function">
    <text evidence="9 10">This protein specifically catalyzes the removal of signal peptides from prolipoproteins.</text>
</comment>
<dbReference type="Proteomes" id="UP000529637">
    <property type="component" value="Unassembled WGS sequence"/>
</dbReference>
<feature type="active site" evidence="9">
    <location>
        <position position="143"/>
    </location>
</feature>
<keyword evidence="12" id="KW-0449">Lipoprotein</keyword>
<feature type="active site" evidence="9">
    <location>
        <position position="125"/>
    </location>
</feature>
<comment type="caution">
    <text evidence="12">The sequence shown here is derived from an EMBL/GenBank/DDBJ whole genome shotgun (WGS) entry which is preliminary data.</text>
</comment>
<evidence type="ECO:0000313" key="13">
    <source>
        <dbReference type="Proteomes" id="UP000529637"/>
    </source>
</evidence>
<dbReference type="PANTHER" id="PTHR33695">
    <property type="entry name" value="LIPOPROTEIN SIGNAL PEPTIDASE"/>
    <property type="match status" value="1"/>
</dbReference>
<dbReference type="EC" id="3.4.23.36" evidence="9"/>
<comment type="catalytic activity">
    <reaction evidence="9 10">
        <text>Release of signal peptides from bacterial membrane prolipoproteins. Hydrolyzes -Xaa-Yaa-Zaa-|-(S,diacylglyceryl)Cys-, in which Xaa is hydrophobic (preferably Leu), and Yaa (Ala or Ser) and Zaa (Gly or Ala) have small, neutral side chains.</text>
        <dbReference type="EC" id="3.4.23.36"/>
    </reaction>
</comment>
<evidence type="ECO:0000256" key="5">
    <source>
        <dbReference type="ARBA" id="ARBA00022750"/>
    </source>
</evidence>
<feature type="transmembrane region" description="Helical" evidence="9">
    <location>
        <begin position="98"/>
        <end position="115"/>
    </location>
</feature>
<dbReference type="InterPro" id="IPR001872">
    <property type="entry name" value="Peptidase_A8"/>
</dbReference>
<dbReference type="AlphaFoldDB" id="A0A7Y6NPY6"/>
<evidence type="ECO:0000256" key="10">
    <source>
        <dbReference type="RuleBase" id="RU000594"/>
    </source>
</evidence>
<evidence type="ECO:0000256" key="8">
    <source>
        <dbReference type="ARBA" id="ARBA00023136"/>
    </source>
</evidence>
<dbReference type="GO" id="GO:0006508">
    <property type="term" value="P:proteolysis"/>
    <property type="evidence" value="ECO:0007669"/>
    <property type="project" value="UniProtKB-KW"/>
</dbReference>
<dbReference type="PROSITE" id="PS00855">
    <property type="entry name" value="SPASE_II"/>
    <property type="match status" value="1"/>
</dbReference>
<dbReference type="EMBL" id="JABWMJ010000007">
    <property type="protein sequence ID" value="NUZ07193.1"/>
    <property type="molecule type" value="Genomic_DNA"/>
</dbReference>
<comment type="pathway">
    <text evidence="9">Protein modification; lipoprotein biosynthesis (signal peptide cleavage).</text>
</comment>
<evidence type="ECO:0000256" key="6">
    <source>
        <dbReference type="ARBA" id="ARBA00022801"/>
    </source>
</evidence>
<evidence type="ECO:0000256" key="9">
    <source>
        <dbReference type="HAMAP-Rule" id="MF_00161"/>
    </source>
</evidence>
<dbReference type="PANTHER" id="PTHR33695:SF1">
    <property type="entry name" value="LIPOPROTEIN SIGNAL PEPTIDASE"/>
    <property type="match status" value="1"/>
</dbReference>
<evidence type="ECO:0000256" key="11">
    <source>
        <dbReference type="RuleBase" id="RU004181"/>
    </source>
</evidence>
<keyword evidence="7 9" id="KW-1133">Transmembrane helix</keyword>
<keyword evidence="6 9" id="KW-0378">Hydrolase</keyword>
<evidence type="ECO:0000313" key="12">
    <source>
        <dbReference type="EMBL" id="NUZ07193.1"/>
    </source>
</evidence>
<accession>A0A7Y6NPY6</accession>
<keyword evidence="8 9" id="KW-0472">Membrane</keyword>
<sequence length="165" mass="18474">MTARAKGSARGLAFWLGIALALIVVDQLVKYWIASTFRLHDVRTVTPWFDIVRAHNTGAAFSFLASAGGWQRWFFTAIGAVAAVFIVWMLKRHGNQRLFCWALTLILAGALGNVIDRVWHGHVIDFIQVHWGRAYFPAFNVADSAITIGAALLILDELQRVRRGR</sequence>
<dbReference type="Pfam" id="PF01252">
    <property type="entry name" value="Peptidase_A8"/>
    <property type="match status" value="1"/>
</dbReference>
<dbReference type="UniPathway" id="UPA00665"/>
<evidence type="ECO:0000256" key="2">
    <source>
        <dbReference type="ARBA" id="ARBA00022475"/>
    </source>
</evidence>
<evidence type="ECO:0000256" key="4">
    <source>
        <dbReference type="ARBA" id="ARBA00022692"/>
    </source>
</evidence>
<keyword evidence="4 9" id="KW-0812">Transmembrane</keyword>
<evidence type="ECO:0000256" key="7">
    <source>
        <dbReference type="ARBA" id="ARBA00022989"/>
    </source>
</evidence>
<feature type="transmembrane region" description="Helical" evidence="9">
    <location>
        <begin position="12"/>
        <end position="33"/>
    </location>
</feature>
<organism evidence="12 13">
    <name type="scientific">Piscinibacter koreensis</name>
    <dbReference type="NCBI Taxonomy" id="2742824"/>
    <lineage>
        <taxon>Bacteria</taxon>
        <taxon>Pseudomonadati</taxon>
        <taxon>Pseudomonadota</taxon>
        <taxon>Betaproteobacteria</taxon>
        <taxon>Burkholderiales</taxon>
        <taxon>Sphaerotilaceae</taxon>
        <taxon>Piscinibacter</taxon>
    </lineage>
</organism>
<reference evidence="12 13" key="1">
    <citation type="submission" date="2020-06" db="EMBL/GenBank/DDBJ databases">
        <title>Schlegella sp. ID0723 isolated from air conditioner.</title>
        <authorList>
            <person name="Kim D.Y."/>
            <person name="Kim D.-U."/>
        </authorList>
    </citation>
    <scope>NUCLEOTIDE SEQUENCE [LARGE SCALE GENOMIC DNA]</scope>
    <source>
        <strain evidence="12 13">ID0723</strain>
    </source>
</reference>
<proteinExistence type="inferred from homology"/>
<keyword evidence="2 9" id="KW-1003">Cell membrane</keyword>
<dbReference type="HAMAP" id="MF_00161">
    <property type="entry name" value="LspA"/>
    <property type="match status" value="1"/>
</dbReference>
<dbReference type="GO" id="GO:0005886">
    <property type="term" value="C:plasma membrane"/>
    <property type="evidence" value="ECO:0007669"/>
    <property type="project" value="UniProtKB-SubCell"/>
</dbReference>
<name>A0A7Y6NPY6_9BURK</name>
<dbReference type="NCBIfam" id="TIGR00077">
    <property type="entry name" value="lspA"/>
    <property type="match status" value="1"/>
</dbReference>
<keyword evidence="13" id="KW-1185">Reference proteome</keyword>
<dbReference type="PRINTS" id="PR00781">
    <property type="entry name" value="LIPOSIGPTASE"/>
</dbReference>
<evidence type="ECO:0000256" key="1">
    <source>
        <dbReference type="ARBA" id="ARBA00006139"/>
    </source>
</evidence>